<feature type="domain" description="Helicase/UvrB N-terminal" evidence="1">
    <location>
        <begin position="92"/>
        <end position="273"/>
    </location>
</feature>
<dbReference type="REBASE" id="767568">
    <property type="entry name" value="MarAc7ORF10150P"/>
</dbReference>
<dbReference type="EMBL" id="CP131060">
    <property type="protein sequence ID" value="WNY25464.1"/>
    <property type="molecule type" value="Genomic_DNA"/>
</dbReference>
<dbReference type="GeneID" id="89230123"/>
<dbReference type="InterPro" id="IPR027417">
    <property type="entry name" value="P-loop_NTPase"/>
</dbReference>
<dbReference type="InterPro" id="IPR045572">
    <property type="entry name" value="RE_endonuc_C"/>
</dbReference>
<evidence type="ECO:0008006" key="5">
    <source>
        <dbReference type="Google" id="ProtNLM"/>
    </source>
</evidence>
<reference evidence="3 4" key="1">
    <citation type="submission" date="2023-07" db="EMBL/GenBank/DDBJ databases">
        <title>Closed genoem sequence of Methanosarcinaceae archaeon Ac7.</title>
        <authorList>
            <person name="Poehlein A."/>
            <person name="Protasov E."/>
            <person name="Platt K."/>
            <person name="Reeh H."/>
            <person name="Daniel R."/>
            <person name="Brune A."/>
        </authorList>
    </citation>
    <scope>NUCLEOTIDE SEQUENCE [LARGE SCALE GENOMIC DNA]</scope>
    <source>
        <strain evidence="3 4">Ac7</strain>
    </source>
</reference>
<dbReference type="GO" id="GO:0005524">
    <property type="term" value="F:ATP binding"/>
    <property type="evidence" value="ECO:0007669"/>
    <property type="project" value="InterPro"/>
</dbReference>
<feature type="domain" description="Type III restriction enzyme C-terminal endonuclease" evidence="2">
    <location>
        <begin position="887"/>
        <end position="987"/>
    </location>
</feature>
<evidence type="ECO:0000259" key="1">
    <source>
        <dbReference type="Pfam" id="PF04851"/>
    </source>
</evidence>
<dbReference type="GO" id="GO:0003677">
    <property type="term" value="F:DNA binding"/>
    <property type="evidence" value="ECO:0007669"/>
    <property type="project" value="InterPro"/>
</dbReference>
<name>A0AA96V2S8_9EURY</name>
<sequence length="1001" mass="114938">MKLKFDSNLSFQKEAISAVVDLFEGTPQKQSDFDITFTSGTGAGRVSEYTELGLGNKMFINEETILKNLHAVQERNFIPKSSALAERGGIYKFPNFSVEMETGTGKTYVYLRTIFELNKKYGYKKFVIVVPSVAIREGVSSSIRIMKDHFKGLYDNVPFDSFIYNSKDLNKVRQFAVSNEIQIMIINIQAFQKDAGENEEDYSKLTEEQIKKLNVIHQEQDKMSGRRPIEYIQATRPIVIFDEPQSVDGTPKSKKAVSKLKPLFGLRYSATHKKSESYNVIYKLDPVKAYDLRLVKQIEVASVQIEQNYNKNLLRLVSIGYPKGSKTPQGKAIIYEDTPTGTREKPVSLKHGTDISDQTNRPGYEGYVVTNICAEEGLEHVEFANGKILEVSKEEGGTGDDLLKFQLKQTIEEHFKKEKRFKDKGIKVLSLFFIDKVSNYRVYEEGEPKNGKLAVWFEELYTEISKKQMYQGLLPYKAEEVHNGYFSADVKKGKIVSLKDTSGTTKDDEDTYELIMKDKERLLSTDVPLQFIFSHSALKEGWDNPNVFQICSLREMGTERERRQTIGRGLRLPVNQTGERIFDDTINRLTVIAGESFEKYAAALQEDIEKDMGEDFKFGQIEAIAFSGIVDGKTQKPIGQEKSAEIKTLLEKNGFIDKTGQITGKFKPDKSLDLPPELVHLENEIKKEIKSRIFEGRIKKSDDKKLVKYNKAIELNEDFKVLWEKISKKTRYFVEFKTDHLIQKASENIKNMEDVTGVRAITEKAEVDITKAGVEKGKVKEAKVEFVTGAYPLPDILSFLQRETELTRSTLVEILKKSDRLYNFKSNPQVFMTEVAKLINRAMNELVIDGIKYEIIDGQYYEMRLFDIDEVEKYLDRLYEIQSKDDRTPYNFVEYDSELEHKIAEQLDSDENVKFFCKLPNWFAVPTPVGEYRPDWAIVLENDKKLYLVRETKGSLDEFERRGKENEKLKCGKAHFKALGVDFKVATDIYEVLSEGEKKKL</sequence>
<proteinExistence type="predicted"/>
<evidence type="ECO:0000313" key="3">
    <source>
        <dbReference type="EMBL" id="WNY25464.1"/>
    </source>
</evidence>
<protein>
    <recommendedName>
        <fullName evidence="5">DEAD/DEAH box helicase family protein</fullName>
    </recommendedName>
</protein>
<dbReference type="Proteomes" id="UP001303587">
    <property type="component" value="Chromosome"/>
</dbReference>
<accession>A0AA96V2S8</accession>
<dbReference type="Gene3D" id="3.40.50.300">
    <property type="entry name" value="P-loop containing nucleotide triphosphate hydrolases"/>
    <property type="match status" value="2"/>
</dbReference>
<dbReference type="GO" id="GO:0015668">
    <property type="term" value="F:type III site-specific deoxyribonuclease activity"/>
    <property type="evidence" value="ECO:0007669"/>
    <property type="project" value="InterPro"/>
</dbReference>
<organism evidence="3 4">
    <name type="scientific">Methanolapillus millepedarum</name>
    <dbReference type="NCBI Taxonomy" id="3028296"/>
    <lineage>
        <taxon>Archaea</taxon>
        <taxon>Methanobacteriati</taxon>
        <taxon>Methanobacteriota</taxon>
        <taxon>Stenosarchaea group</taxon>
        <taxon>Methanomicrobia</taxon>
        <taxon>Methanosarcinales</taxon>
        <taxon>Methanosarcinaceae</taxon>
        <taxon>Methanolapillus</taxon>
    </lineage>
</organism>
<dbReference type="InterPro" id="IPR006935">
    <property type="entry name" value="Helicase/UvrB_N"/>
</dbReference>
<dbReference type="Pfam" id="PF04851">
    <property type="entry name" value="ResIII"/>
    <property type="match status" value="1"/>
</dbReference>
<dbReference type="Pfam" id="PF19778">
    <property type="entry name" value="RE_endonuc"/>
    <property type="match status" value="1"/>
</dbReference>
<keyword evidence="4" id="KW-1185">Reference proteome</keyword>
<dbReference type="RefSeq" id="WP_338101831.1">
    <property type="nucleotide sequence ID" value="NZ_CP131060.1"/>
</dbReference>
<gene>
    <name evidence="3" type="ORF">MsAc7_10160</name>
</gene>
<dbReference type="SUPFAM" id="SSF52540">
    <property type="entry name" value="P-loop containing nucleoside triphosphate hydrolases"/>
    <property type="match status" value="2"/>
</dbReference>
<dbReference type="AlphaFoldDB" id="A0AA96V2S8"/>
<evidence type="ECO:0000313" key="4">
    <source>
        <dbReference type="Proteomes" id="UP001303587"/>
    </source>
</evidence>
<evidence type="ECO:0000259" key="2">
    <source>
        <dbReference type="Pfam" id="PF19778"/>
    </source>
</evidence>